<dbReference type="InterPro" id="IPR019734">
    <property type="entry name" value="TPR_rpt"/>
</dbReference>
<reference evidence="2" key="1">
    <citation type="journal article" date="2020" name="mSystems">
        <title>Genome- and Community-Level Interaction Insights into Carbon Utilization and Element Cycling Functions of Hydrothermarchaeota in Hydrothermal Sediment.</title>
        <authorList>
            <person name="Zhou Z."/>
            <person name="Liu Y."/>
            <person name="Xu W."/>
            <person name="Pan J."/>
            <person name="Luo Z.H."/>
            <person name="Li M."/>
        </authorList>
    </citation>
    <scope>NUCLEOTIDE SEQUENCE [LARGE SCALE GENOMIC DNA]</scope>
    <source>
        <strain evidence="2">SpSt-783</strain>
    </source>
</reference>
<organism evidence="2">
    <name type="scientific">candidate division WOR-3 bacterium</name>
    <dbReference type="NCBI Taxonomy" id="2052148"/>
    <lineage>
        <taxon>Bacteria</taxon>
        <taxon>Bacteria division WOR-3</taxon>
    </lineage>
</organism>
<dbReference type="AlphaFoldDB" id="A0A7C6EJ92"/>
<dbReference type="PROSITE" id="PS50005">
    <property type="entry name" value="TPR"/>
    <property type="match status" value="1"/>
</dbReference>
<evidence type="ECO:0000256" key="1">
    <source>
        <dbReference type="PROSITE-ProRule" id="PRU00339"/>
    </source>
</evidence>
<dbReference type="PROSITE" id="PS50293">
    <property type="entry name" value="TPR_REGION"/>
    <property type="match status" value="1"/>
</dbReference>
<comment type="caution">
    <text evidence="2">The sequence shown here is derived from an EMBL/GenBank/DDBJ whole genome shotgun (WGS) entry which is preliminary data.</text>
</comment>
<feature type="repeat" description="TPR" evidence="1">
    <location>
        <begin position="39"/>
        <end position="72"/>
    </location>
</feature>
<dbReference type="Pfam" id="PF13181">
    <property type="entry name" value="TPR_8"/>
    <property type="match status" value="2"/>
</dbReference>
<gene>
    <name evidence="2" type="ORF">ENV70_02560</name>
</gene>
<dbReference type="Gene3D" id="1.25.40.10">
    <property type="entry name" value="Tetratricopeptide repeat domain"/>
    <property type="match status" value="1"/>
</dbReference>
<sequence>MNSDFQDLLELSEFYILSQKYEEAIKILNKAQKINNREPKLYYNFGIAYEALNEREKAINSFRQALSLDPDFQSAQEHLNKLIKE</sequence>
<dbReference type="InterPro" id="IPR011990">
    <property type="entry name" value="TPR-like_helical_dom_sf"/>
</dbReference>
<evidence type="ECO:0000313" key="2">
    <source>
        <dbReference type="EMBL" id="HHS62485.1"/>
    </source>
</evidence>
<proteinExistence type="predicted"/>
<protein>
    <submittedName>
        <fullName evidence="2">Tetratricopeptide repeat protein</fullName>
    </submittedName>
</protein>
<dbReference type="SUPFAM" id="SSF48452">
    <property type="entry name" value="TPR-like"/>
    <property type="match status" value="1"/>
</dbReference>
<dbReference type="SMART" id="SM00028">
    <property type="entry name" value="TPR"/>
    <property type="match status" value="2"/>
</dbReference>
<keyword evidence="1" id="KW-0802">TPR repeat</keyword>
<dbReference type="EMBL" id="DTHJ01000056">
    <property type="protein sequence ID" value="HHS62485.1"/>
    <property type="molecule type" value="Genomic_DNA"/>
</dbReference>
<accession>A0A7C6EJ92</accession>
<name>A0A7C6EJ92_UNCW3</name>